<evidence type="ECO:0000313" key="1">
    <source>
        <dbReference type="EMBL" id="PLS23981.1"/>
    </source>
</evidence>
<organism evidence="1 4">
    <name type="scientific">Bifidobacterium imperatoris</name>
    <dbReference type="NCBI Taxonomy" id="2020965"/>
    <lineage>
        <taxon>Bacteria</taxon>
        <taxon>Bacillati</taxon>
        <taxon>Actinomycetota</taxon>
        <taxon>Actinomycetes</taxon>
        <taxon>Bifidobacteriales</taxon>
        <taxon>Bifidobacteriaceae</taxon>
        <taxon>Bifidobacterium</taxon>
    </lineage>
</organism>
<dbReference type="EMBL" id="CP071591">
    <property type="protein sequence ID" value="QSY57769.1"/>
    <property type="molecule type" value="Genomic_DNA"/>
</dbReference>
<reference evidence="2 5" key="2">
    <citation type="submission" date="2021-03" db="EMBL/GenBank/DDBJ databases">
        <title>Genome sequencing of Bifidobacterium imperatoris JCM 32708.</title>
        <authorList>
            <person name="Kim J."/>
        </authorList>
    </citation>
    <scope>NUCLEOTIDE SEQUENCE [LARGE SCALE GENOMIC DNA]</scope>
    <source>
        <strain evidence="2 5">JCM 32708</strain>
    </source>
</reference>
<evidence type="ECO:0000313" key="2">
    <source>
        <dbReference type="EMBL" id="QSY57769.1"/>
    </source>
</evidence>
<evidence type="ECO:0000313" key="5">
    <source>
        <dbReference type="Proteomes" id="UP000663067"/>
    </source>
</evidence>
<dbReference type="RefSeq" id="WP_101626425.1">
    <property type="nucleotide sequence ID" value="NZ_CP071591.1"/>
</dbReference>
<dbReference type="EMBL" id="CP071591">
    <property type="protein sequence ID" value="QSY57811.1"/>
    <property type="molecule type" value="Genomic_DNA"/>
</dbReference>
<name>A0A2N5IPT5_9BIFI</name>
<gene>
    <name evidence="3" type="ORF">BLI708_00240</name>
    <name evidence="2" type="ORF">BLI708_11395</name>
    <name evidence="1" type="ORF">Tam1G_1965</name>
</gene>
<keyword evidence="5" id="KW-1185">Reference proteome</keyword>
<proteinExistence type="predicted"/>
<dbReference type="EMBL" id="NMWV01000032">
    <property type="protein sequence ID" value="PLS23981.1"/>
    <property type="molecule type" value="Genomic_DNA"/>
</dbReference>
<dbReference type="Proteomes" id="UP000234855">
    <property type="component" value="Unassembled WGS sequence"/>
</dbReference>
<accession>A0A2N5IPT5</accession>
<protein>
    <submittedName>
        <fullName evidence="1">Uncharacterized protein</fullName>
    </submittedName>
</protein>
<evidence type="ECO:0000313" key="4">
    <source>
        <dbReference type="Proteomes" id="UP000234855"/>
    </source>
</evidence>
<reference evidence="1 4" key="1">
    <citation type="submission" date="2017-07" db="EMBL/GenBank/DDBJ databases">
        <title>Bifidobacterium novel species.</title>
        <authorList>
            <person name="Lugli G.A."/>
            <person name="Milani C."/>
            <person name="Duranti S."/>
            <person name="Mangifesta M."/>
        </authorList>
    </citation>
    <scope>NUCLEOTIDE SEQUENCE [LARGE SCALE GENOMIC DNA]</scope>
    <source>
        <strain evidence="1 4">45</strain>
    </source>
</reference>
<dbReference type="AlphaFoldDB" id="A0A2N5IPT5"/>
<sequence length="127" mass="14331">MTANNTETATATDQDQHLKENLFELQAKRIAILQAEIAERQDEIDMLKILILDSHPAGTYQAGELKVQVKPGSRRVDGRRFEKTYPAAQYPDCYQLRPKPLSQLEKLLTTEKVEAYMVSGKPTVVVS</sequence>
<dbReference type="Proteomes" id="UP000663067">
    <property type="component" value="Chromosome"/>
</dbReference>
<evidence type="ECO:0000313" key="3">
    <source>
        <dbReference type="EMBL" id="QSY57811.1"/>
    </source>
</evidence>